<dbReference type="OrthoDB" id="1291547at2759"/>
<dbReference type="PANTHER" id="PTHR33325">
    <property type="entry name" value="ZINC FINGER, CCHC-TYPE-RELATED"/>
    <property type="match status" value="1"/>
</dbReference>
<dbReference type="Proteomes" id="UP000828251">
    <property type="component" value="Unassembled WGS sequence"/>
</dbReference>
<proteinExistence type="predicted"/>
<evidence type="ECO:0000313" key="3">
    <source>
        <dbReference type="Proteomes" id="UP000828251"/>
    </source>
</evidence>
<comment type="caution">
    <text evidence="2">The sequence shown here is derived from an EMBL/GenBank/DDBJ whole genome shotgun (WGS) entry which is preliminary data.</text>
</comment>
<dbReference type="AlphaFoldDB" id="A0A9D3WA38"/>
<keyword evidence="3" id="KW-1185">Reference proteome</keyword>
<feature type="region of interest" description="Disordered" evidence="1">
    <location>
        <begin position="1"/>
        <end position="65"/>
    </location>
</feature>
<sequence>NVAIHNNYENRKYKGRSCGRGHSGGCGRGRTSNHFHGGHNNDTSNRQKKNNTERQEKNGQNNPSNIVENICYRYDMKGHQSRTSHTFEHLVKLYQASIKKKENHIETNFISQNDEIEAKDEDIHYNTKTDHAYEGDKFNDLNNITHLNVVNFIENH</sequence>
<evidence type="ECO:0000256" key="1">
    <source>
        <dbReference type="SAM" id="MobiDB-lite"/>
    </source>
</evidence>
<reference evidence="2 3" key="1">
    <citation type="journal article" date="2021" name="Plant Biotechnol. J.">
        <title>Multi-omics assisted identification of the key and species-specific regulatory components of drought-tolerant mechanisms in Gossypium stocksii.</title>
        <authorList>
            <person name="Yu D."/>
            <person name="Ke L."/>
            <person name="Zhang D."/>
            <person name="Wu Y."/>
            <person name="Sun Y."/>
            <person name="Mei J."/>
            <person name="Sun J."/>
            <person name="Sun Y."/>
        </authorList>
    </citation>
    <scope>NUCLEOTIDE SEQUENCE [LARGE SCALE GENOMIC DNA]</scope>
    <source>
        <strain evidence="3">cv. E1</strain>
        <tissue evidence="2">Leaf</tissue>
    </source>
</reference>
<name>A0A9D3WA38_9ROSI</name>
<evidence type="ECO:0000313" key="2">
    <source>
        <dbReference type="EMBL" id="KAH1114935.1"/>
    </source>
</evidence>
<protein>
    <submittedName>
        <fullName evidence="2">Uncharacterized protein</fullName>
    </submittedName>
</protein>
<organism evidence="2 3">
    <name type="scientific">Gossypium stocksii</name>
    <dbReference type="NCBI Taxonomy" id="47602"/>
    <lineage>
        <taxon>Eukaryota</taxon>
        <taxon>Viridiplantae</taxon>
        <taxon>Streptophyta</taxon>
        <taxon>Embryophyta</taxon>
        <taxon>Tracheophyta</taxon>
        <taxon>Spermatophyta</taxon>
        <taxon>Magnoliopsida</taxon>
        <taxon>eudicotyledons</taxon>
        <taxon>Gunneridae</taxon>
        <taxon>Pentapetalae</taxon>
        <taxon>rosids</taxon>
        <taxon>malvids</taxon>
        <taxon>Malvales</taxon>
        <taxon>Malvaceae</taxon>
        <taxon>Malvoideae</taxon>
        <taxon>Gossypium</taxon>
    </lineage>
</organism>
<dbReference type="PANTHER" id="PTHR33325:SF11">
    <property type="entry name" value="COLD SHOCK DOMAIN-CONTAINING PROTEIN 4-LIKE"/>
    <property type="match status" value="1"/>
</dbReference>
<dbReference type="EMBL" id="JAIQCV010000003">
    <property type="protein sequence ID" value="KAH1114935.1"/>
    <property type="molecule type" value="Genomic_DNA"/>
</dbReference>
<accession>A0A9D3WA38</accession>
<gene>
    <name evidence="2" type="ORF">J1N35_008313</name>
</gene>
<feature type="non-terminal residue" evidence="2">
    <location>
        <position position="1"/>
    </location>
</feature>